<reference evidence="3" key="1">
    <citation type="submission" date="2014-05" db="EMBL/GenBank/DDBJ databases">
        <authorList>
            <person name="Hou D."/>
            <person name="Liu X."/>
            <person name="Yin F."/>
            <person name="Zhu Z."/>
            <person name="Wang J."/>
            <person name="Zhang L."/>
            <person name="Kou Z."/>
            <person name="Deng F."/>
            <person name="Wang H."/>
            <person name="Hu Z."/>
        </authorList>
    </citation>
    <scope>NUCLEOTIDE SEQUENCE</scope>
    <source>
        <strain evidence="3">CTa</strain>
    </source>
</reference>
<dbReference type="Gene3D" id="3.40.390.80">
    <property type="entry name" value="Peptidase M60, enhancin-like domain 2"/>
    <property type="match status" value="1"/>
</dbReference>
<organism evidence="3">
    <name type="scientific">Mamestra brassicae nuclear polyhedrosis virus</name>
    <name type="common">MbNPV</name>
    <dbReference type="NCBI Taxonomy" id="78219"/>
    <lineage>
        <taxon>Viruses</taxon>
        <taxon>Viruses incertae sedis</taxon>
        <taxon>Naldaviricetes</taxon>
        <taxon>Lefavirales</taxon>
        <taxon>Baculoviridae</taxon>
        <taxon>Alphabaculovirus</taxon>
        <taxon>Alphabaculovirus mabrassicae</taxon>
    </lineage>
</organism>
<dbReference type="PROSITE" id="PS51723">
    <property type="entry name" value="PEPTIDASE_M60"/>
    <property type="match status" value="1"/>
</dbReference>
<evidence type="ECO:0000259" key="2">
    <source>
        <dbReference type="PROSITE" id="PS51723"/>
    </source>
</evidence>
<feature type="domain" description="Peptidase M60" evidence="2">
    <location>
        <begin position="28"/>
        <end position="316"/>
    </location>
</feature>
<keyword evidence="1" id="KW-0472">Membrane</keyword>
<evidence type="ECO:0000313" key="3">
    <source>
        <dbReference type="EMBL" id="AIL25159.1"/>
    </source>
</evidence>
<feature type="transmembrane region" description="Helical" evidence="1">
    <location>
        <begin position="805"/>
        <end position="828"/>
    </location>
</feature>
<organismHost>
    <name type="scientific">Lepidoptera</name>
    <name type="common">moths &amp; butterflies</name>
    <dbReference type="NCBI Taxonomy" id="7088"/>
</organismHost>
<protein>
    <submittedName>
        <fullName evidence="3">Vef</fullName>
    </submittedName>
</protein>
<evidence type="ECO:0000256" key="1">
    <source>
        <dbReference type="SAM" id="Phobius"/>
    </source>
</evidence>
<dbReference type="InterPro" id="IPR031161">
    <property type="entry name" value="Peptidase_M60_dom"/>
</dbReference>
<proteinExistence type="predicted"/>
<dbReference type="Pfam" id="PF03272">
    <property type="entry name" value="Mucin_bdg"/>
    <property type="match status" value="1"/>
</dbReference>
<keyword evidence="1" id="KW-0812">Transmembrane</keyword>
<accession>A0A077CZ43</accession>
<name>A0A077CZ43_NPVMB</name>
<dbReference type="SMART" id="SM01276">
    <property type="entry name" value="M60-like"/>
    <property type="match status" value="1"/>
</dbReference>
<dbReference type="EMBL" id="KJ871680">
    <property type="protein sequence ID" value="AIL25159.1"/>
    <property type="molecule type" value="Genomic_DNA"/>
</dbReference>
<dbReference type="InterPro" id="IPR004954">
    <property type="entry name" value="Mucin-bd"/>
</dbReference>
<sequence>MSNLTIPIPVLRAPSYINSVNSYYALHHYKEPIPFLIKSGSVVKLSTNHQCTILVYNNNRLTERTIENMNSNTTLNIEVDSVVFINNMIVSNPDDKYRVTYSIDGDHEPLTRINMGNNEYSDGVNETLSYVFVEGKWIQLLVPQTDLKHLNGMIANDKNLDELNDYYSSIIEFYNDLTSTDFVRKYFAKADNSGVGGAYYGKYTMAESSPSMRRFYLTPSKFNWGCLHEIAHSFDAHFTSNYIHADIREVWTNIMPDYYQYLNYTEEEYLTRGWKYDGRRDAVLIEIKRIFDVIPFNKWSLRQRLVFLTSFFFKLGHKKLMSALFMDMRQQINNGTFDSCSFKTMERIMTIYDRNNMDIVHINRLVGINELDALLTLNIKHNMQNSVFVFDFMIRPSIVNFELIDSDLGVQRDVNLTFKNANPIDLIGAHYSLVKNTKNILESTFTNVTSQIFTNVRLGAYKFFYVTGNSTRRYYCDTEYVVFGETEPTRALTIMPLLKPVLYNETFNFRGLGDHLAGTLEINYQNEYVYFTPISYDPHVYFPNDIYYSVNIKNHKLFEYFGVDNDIDTLEYKFPLVYGQEIVLYHREIGRLISAFNTTNRTNTFTITRMGVRQGDTNQSSRIVEKILHFCLFVTERYPNLIASPYVQNEVYLSAFYLLPQDQNNLIPLIAHFLPDTRVTSITLMGINYTNLVTINEKNGVLQLRTFNNNAPGLEVILNLVRNQGLIYNLLIDIDSIVEKSEYTVALEANDVLHIVMNNMANTRFIVINGVLEQSNNTAVSYRWNNNTFNKISDDSNVNFIPTPLLWALGILFSIIIILLIIIIKITLPNAKETIIKEKPKTNIKSIK</sequence>
<keyword evidence="1" id="KW-1133">Transmembrane helix</keyword>